<protein>
    <submittedName>
        <fullName evidence="5">Protein stu1</fullName>
    </submittedName>
</protein>
<accession>A0A8J4YRC5</accession>
<gene>
    <name evidence="5" type="primary">stu1</name>
    <name evidence="5" type="ORF">GWK47_031044</name>
</gene>
<feature type="signal peptide" evidence="3">
    <location>
        <begin position="1"/>
        <end position="23"/>
    </location>
</feature>
<feature type="chain" id="PRO_5035242278" evidence="3">
    <location>
        <begin position="24"/>
        <end position="688"/>
    </location>
</feature>
<evidence type="ECO:0000259" key="4">
    <source>
        <dbReference type="SMART" id="SM00060"/>
    </source>
</evidence>
<name>A0A8J4YRC5_CHIOP</name>
<dbReference type="InterPro" id="IPR013783">
    <property type="entry name" value="Ig-like_fold"/>
</dbReference>
<feature type="transmembrane region" description="Helical" evidence="2">
    <location>
        <begin position="647"/>
        <end position="669"/>
    </location>
</feature>
<proteinExistence type="predicted"/>
<evidence type="ECO:0000313" key="6">
    <source>
        <dbReference type="Proteomes" id="UP000770661"/>
    </source>
</evidence>
<dbReference type="SUPFAM" id="SSF49265">
    <property type="entry name" value="Fibronectin type III"/>
    <property type="match status" value="1"/>
</dbReference>
<keyword evidence="1" id="KW-0677">Repeat</keyword>
<sequence length="688" mass="75299">MSGTRGFSLLLLLPLLLWNEGTGVHCQTMNVSRVLSDHVLLTWDRTENWLGVKEFRVQFKTPKSSVCDEVRVDGQVEGQVDGSVDEQVDGSVDEQVDGSVDGQVDGSVDGQVDGSVDEQVDGSVDGQVDGSVDGQVRECGWTGGWSVDERWMGVWMDRWMECGWTGGWECDEQVDGKCDGQVDGSWMTGDGCDGQVDGVWMAQWMGVGWTVIFAESLEVLVMALEALHEEAKPLGLAVTCPKTKVQKFGGLLDETVQSVHACGIDIEILENCVVDLVEVSSCESLGCTSLLATWDYLPVCSAVTSFEVGLHYYSEVYPVDVNATNITITELPPSVSYELCVRAVDDHGDSIDASCQTCYSPAAYVKNVQSVALTSQSMRVTWDPPLCSVTDIAHNIKYSSESSNAQTSSHDDNSEELEYLNSFQYTVCVEVGRGVDEPVCITAFTKLERPYNVGKSSPSADSRNLWWDFHGDHYLGFTITYQVTWGPNLQYKGQTQEAPKRTDRRTKPFVWTQLWQRRFPSASTDGKHRRCTPSGVNSRANLPANKAAGVVRGHVRGPEGAVTPFLVVPDGDETPLATLQCGGHAGVTAEDLIDLMLKKEKSFTIKNYIAPSSDERICVAAFPDTKLELMSEPYCFYEYGHGNGSSLGLIIGLSVSGAIIVLVLVVIVIHKRLRRRPANTSMAMTPPT</sequence>
<dbReference type="Proteomes" id="UP000770661">
    <property type="component" value="Unassembled WGS sequence"/>
</dbReference>
<comment type="caution">
    <text evidence="5">The sequence shown here is derived from an EMBL/GenBank/DDBJ whole genome shotgun (WGS) entry which is preliminary data.</text>
</comment>
<dbReference type="CDD" id="cd00063">
    <property type="entry name" value="FN3"/>
    <property type="match status" value="1"/>
</dbReference>
<evidence type="ECO:0000256" key="3">
    <source>
        <dbReference type="SAM" id="SignalP"/>
    </source>
</evidence>
<evidence type="ECO:0000256" key="2">
    <source>
        <dbReference type="SAM" id="Phobius"/>
    </source>
</evidence>
<evidence type="ECO:0000256" key="1">
    <source>
        <dbReference type="ARBA" id="ARBA00022737"/>
    </source>
</evidence>
<dbReference type="EMBL" id="JACEEZ010001542">
    <property type="protein sequence ID" value="KAG0729084.1"/>
    <property type="molecule type" value="Genomic_DNA"/>
</dbReference>
<keyword evidence="2" id="KW-0472">Membrane</keyword>
<dbReference type="InterPro" id="IPR036116">
    <property type="entry name" value="FN3_sf"/>
</dbReference>
<dbReference type="SMART" id="SM00060">
    <property type="entry name" value="FN3"/>
    <property type="match status" value="2"/>
</dbReference>
<keyword evidence="2" id="KW-1133">Transmembrane helix</keyword>
<keyword evidence="3" id="KW-0732">Signal</keyword>
<evidence type="ECO:0000313" key="5">
    <source>
        <dbReference type="EMBL" id="KAG0729084.1"/>
    </source>
</evidence>
<reference evidence="5" key="1">
    <citation type="submission" date="2020-07" db="EMBL/GenBank/DDBJ databases">
        <title>The High-quality genome of the commercially important snow crab, Chionoecetes opilio.</title>
        <authorList>
            <person name="Jeong J.-H."/>
            <person name="Ryu S."/>
        </authorList>
    </citation>
    <scope>NUCLEOTIDE SEQUENCE</scope>
    <source>
        <strain evidence="5">MADBK_172401_WGS</strain>
        <tissue evidence="5">Digestive gland</tissue>
    </source>
</reference>
<feature type="domain" description="Fibronectin type-III" evidence="4">
    <location>
        <begin position="23"/>
        <end position="350"/>
    </location>
</feature>
<dbReference type="PANTHER" id="PTHR46708">
    <property type="entry name" value="TENASCIN"/>
    <property type="match status" value="1"/>
</dbReference>
<dbReference type="Gene3D" id="2.60.40.10">
    <property type="entry name" value="Immunoglobulins"/>
    <property type="match status" value="1"/>
</dbReference>
<dbReference type="AlphaFoldDB" id="A0A8J4YRC5"/>
<keyword evidence="6" id="KW-1185">Reference proteome</keyword>
<dbReference type="PANTHER" id="PTHR46708:SF2">
    <property type="entry name" value="FIBRONECTIN TYPE-III DOMAIN-CONTAINING PROTEIN"/>
    <property type="match status" value="1"/>
</dbReference>
<organism evidence="5 6">
    <name type="scientific">Chionoecetes opilio</name>
    <name type="common">Atlantic snow crab</name>
    <name type="synonym">Cancer opilio</name>
    <dbReference type="NCBI Taxonomy" id="41210"/>
    <lineage>
        <taxon>Eukaryota</taxon>
        <taxon>Metazoa</taxon>
        <taxon>Ecdysozoa</taxon>
        <taxon>Arthropoda</taxon>
        <taxon>Crustacea</taxon>
        <taxon>Multicrustacea</taxon>
        <taxon>Malacostraca</taxon>
        <taxon>Eumalacostraca</taxon>
        <taxon>Eucarida</taxon>
        <taxon>Decapoda</taxon>
        <taxon>Pleocyemata</taxon>
        <taxon>Brachyura</taxon>
        <taxon>Eubrachyura</taxon>
        <taxon>Majoidea</taxon>
        <taxon>Majidae</taxon>
        <taxon>Chionoecetes</taxon>
    </lineage>
</organism>
<dbReference type="InterPro" id="IPR003961">
    <property type="entry name" value="FN3_dom"/>
</dbReference>
<dbReference type="OrthoDB" id="10071890at2759"/>
<feature type="domain" description="Fibronectin type-III" evidence="4">
    <location>
        <begin position="361"/>
        <end position="438"/>
    </location>
</feature>
<keyword evidence="2" id="KW-0812">Transmembrane</keyword>
<dbReference type="InterPro" id="IPR050991">
    <property type="entry name" value="ECM_Regulatory_Proteins"/>
</dbReference>